<keyword evidence="2" id="KW-1185">Reference proteome</keyword>
<gene>
    <name evidence="1" type="ORF">CPAR01_02343</name>
</gene>
<dbReference type="GeneID" id="85370530"/>
<accession>A0ABQ9SZ86</accession>
<dbReference type="EMBL" id="MOPA01000002">
    <property type="protein sequence ID" value="KAK1544841.1"/>
    <property type="molecule type" value="Genomic_DNA"/>
</dbReference>
<proteinExistence type="predicted"/>
<dbReference type="RefSeq" id="XP_060353959.1">
    <property type="nucleotide sequence ID" value="XM_060486631.1"/>
</dbReference>
<comment type="caution">
    <text evidence="1">The sequence shown here is derived from an EMBL/GenBank/DDBJ whole genome shotgun (WGS) entry which is preliminary data.</text>
</comment>
<protein>
    <submittedName>
        <fullName evidence="1">Uncharacterized protein</fullName>
    </submittedName>
</protein>
<dbReference type="Proteomes" id="UP001241169">
    <property type="component" value="Unassembled WGS sequence"/>
</dbReference>
<organism evidence="1 2">
    <name type="scientific">Colletotrichum paranaense</name>
    <dbReference type="NCBI Taxonomy" id="1914294"/>
    <lineage>
        <taxon>Eukaryota</taxon>
        <taxon>Fungi</taxon>
        <taxon>Dikarya</taxon>
        <taxon>Ascomycota</taxon>
        <taxon>Pezizomycotina</taxon>
        <taxon>Sordariomycetes</taxon>
        <taxon>Hypocreomycetidae</taxon>
        <taxon>Glomerellales</taxon>
        <taxon>Glomerellaceae</taxon>
        <taxon>Colletotrichum</taxon>
        <taxon>Colletotrichum acutatum species complex</taxon>
    </lineage>
</organism>
<name>A0ABQ9SZ86_9PEZI</name>
<evidence type="ECO:0000313" key="1">
    <source>
        <dbReference type="EMBL" id="KAK1544841.1"/>
    </source>
</evidence>
<reference evidence="1 2" key="1">
    <citation type="submission" date="2016-10" db="EMBL/GenBank/DDBJ databases">
        <title>The genome sequence of Colletotrichum fioriniae PJ7.</title>
        <authorList>
            <person name="Baroncelli R."/>
        </authorList>
    </citation>
    <scope>NUCLEOTIDE SEQUENCE [LARGE SCALE GENOMIC DNA]</scope>
    <source>
        <strain evidence="1 2">IMI 384185</strain>
    </source>
</reference>
<evidence type="ECO:0000313" key="2">
    <source>
        <dbReference type="Proteomes" id="UP001241169"/>
    </source>
</evidence>
<sequence>MAHHQFAPSRRLCHQTRDAGSACIAIVIGPSEPALLCTVLWATLFRPLQHDQHELVGIALRVQRLSRVLTWVCVPVLVPLFPAIRRLRSISPNETLCLPEIKMHTTEELLFFAPREKRAALRVVTPDRTTQFAPSPPPKWPISCALGYALSFADWSQIPQTAAVFQAWLRICRDPKTKYLLTALLPEGCRPGEAQQIFSNRPYCSYVFVQPATVPFSVLNGHRTTWRLEH</sequence>